<keyword evidence="3" id="KW-1185">Reference proteome</keyword>
<evidence type="ECO:0000256" key="1">
    <source>
        <dbReference type="SAM" id="SignalP"/>
    </source>
</evidence>
<feature type="signal peptide" evidence="1">
    <location>
        <begin position="1"/>
        <end position="18"/>
    </location>
</feature>
<proteinExistence type="predicted"/>
<comment type="caution">
    <text evidence="2">The sequence shown here is derived from an EMBL/GenBank/DDBJ whole genome shotgun (WGS) entry which is preliminary data.</text>
</comment>
<feature type="chain" id="PRO_5041373453" evidence="1">
    <location>
        <begin position="19"/>
        <end position="76"/>
    </location>
</feature>
<accession>A0AA36DIB0</accession>
<protein>
    <submittedName>
        <fullName evidence="2">Uncharacterized protein</fullName>
    </submittedName>
</protein>
<evidence type="ECO:0000313" key="3">
    <source>
        <dbReference type="Proteomes" id="UP001176961"/>
    </source>
</evidence>
<dbReference type="Proteomes" id="UP001176961">
    <property type="component" value="Unassembled WGS sequence"/>
</dbReference>
<gene>
    <name evidence="2" type="ORF">CYNAS_LOCUS121</name>
</gene>
<sequence length="76" mass="8630">MKLLPLLVFLAMCGMVLSVPEQANPGGIKRQRAAKRKYICRTSEDDGEETKVCERVDGYEYEDGYKTLAMCIKQCH</sequence>
<reference evidence="2" key="1">
    <citation type="submission" date="2023-07" db="EMBL/GenBank/DDBJ databases">
        <authorList>
            <consortium name="CYATHOMIX"/>
        </authorList>
    </citation>
    <scope>NUCLEOTIDE SEQUENCE</scope>
    <source>
        <strain evidence="2">N/A</strain>
    </source>
</reference>
<organism evidence="2 3">
    <name type="scientific">Cylicocyclus nassatus</name>
    <name type="common">Nematode worm</name>
    <dbReference type="NCBI Taxonomy" id="53992"/>
    <lineage>
        <taxon>Eukaryota</taxon>
        <taxon>Metazoa</taxon>
        <taxon>Ecdysozoa</taxon>
        <taxon>Nematoda</taxon>
        <taxon>Chromadorea</taxon>
        <taxon>Rhabditida</taxon>
        <taxon>Rhabditina</taxon>
        <taxon>Rhabditomorpha</taxon>
        <taxon>Strongyloidea</taxon>
        <taxon>Strongylidae</taxon>
        <taxon>Cylicocyclus</taxon>
    </lineage>
</organism>
<dbReference type="EMBL" id="CATQJL010000001">
    <property type="protein sequence ID" value="CAJ0588138.1"/>
    <property type="molecule type" value="Genomic_DNA"/>
</dbReference>
<dbReference type="AlphaFoldDB" id="A0AA36DIB0"/>
<keyword evidence="1" id="KW-0732">Signal</keyword>
<name>A0AA36DIB0_CYLNA</name>
<evidence type="ECO:0000313" key="2">
    <source>
        <dbReference type="EMBL" id="CAJ0588138.1"/>
    </source>
</evidence>